<dbReference type="InterPro" id="IPR044151">
    <property type="entry name" value="ALDH_KGSADH"/>
</dbReference>
<evidence type="ECO:0000259" key="2">
    <source>
        <dbReference type="Pfam" id="PF00171"/>
    </source>
</evidence>
<dbReference type="Gene3D" id="3.40.309.10">
    <property type="entry name" value="Aldehyde Dehydrogenase, Chain A, domain 2"/>
    <property type="match status" value="1"/>
</dbReference>
<gene>
    <name evidence="3" type="primary">aldH</name>
    <name evidence="3" type="ORF">Pr1d_14120</name>
</gene>
<dbReference type="SUPFAM" id="SSF53720">
    <property type="entry name" value="ALDH-like"/>
    <property type="match status" value="1"/>
</dbReference>
<name>A0A5B9Q8X5_9BACT</name>
<evidence type="ECO:0000313" key="3">
    <source>
        <dbReference type="EMBL" id="QEG34139.1"/>
    </source>
</evidence>
<dbReference type="InterPro" id="IPR050740">
    <property type="entry name" value="Aldehyde_DH_Superfamily"/>
</dbReference>
<organism evidence="3 4">
    <name type="scientific">Bythopirellula goksoeyrii</name>
    <dbReference type="NCBI Taxonomy" id="1400387"/>
    <lineage>
        <taxon>Bacteria</taxon>
        <taxon>Pseudomonadati</taxon>
        <taxon>Planctomycetota</taxon>
        <taxon>Planctomycetia</taxon>
        <taxon>Pirellulales</taxon>
        <taxon>Lacipirellulaceae</taxon>
        <taxon>Bythopirellula</taxon>
    </lineage>
</organism>
<dbReference type="EC" id="1.2.1.4" evidence="3"/>
<keyword evidence="4" id="KW-1185">Reference proteome</keyword>
<sequence>MNLTGLHLIGGTWCADCPEQFSAKDAATGEPLSTPFAEANEKDVDQAMRLAEESFDALQAAPREQIAVLLDTIAAGIESADESLLERTHSETGLPMQRLQMERARTVGQTRRFAQLVREGSWVQARIDRGNPGRQPMPKPDVRAMLTGIGPVAVFGASNFPLAISVAGTDTISAFAARCPVVVKGHPGHPGTCEWITELIAKSISQVGLPMGMFSMLQGAGHEVGMALVRHPLTQAVAFTGSLRGGRALFNEAANRPNPIPVYAEMGSINPVFVLPDALKSRSPQIARDYVQSVTLGTGQFCTNPGLLFVPTGPEGDQFVEQVGSEAASVPPAPMLHEGILERYQAGVTRMAAMEGVKRIGPAPTNDTRQAQCVIFEANAALFEQHQTLSEEVFGPASLVLRCEGVEQMVEIARHLQGQLTASIHGEPNELAAHTNLIHQLQRHVGRLVFNGFPTGIEVCAAMHHGGPYPATTHCGFTSIGDAAILRFTRPICYQNLPDNALPVELQNHNASGIWRLVDGEFSREDVK</sequence>
<dbReference type="GO" id="GO:0033721">
    <property type="term" value="F:aldehyde dehydrogenase (NADP+) activity"/>
    <property type="evidence" value="ECO:0007669"/>
    <property type="project" value="UniProtKB-EC"/>
</dbReference>
<dbReference type="Pfam" id="PF00171">
    <property type="entry name" value="Aldedh"/>
    <property type="match status" value="1"/>
</dbReference>
<reference evidence="3 4" key="1">
    <citation type="submission" date="2019-08" db="EMBL/GenBank/DDBJ databases">
        <title>Deep-cultivation of Planctomycetes and their phenomic and genomic characterization uncovers novel biology.</title>
        <authorList>
            <person name="Wiegand S."/>
            <person name="Jogler M."/>
            <person name="Boedeker C."/>
            <person name="Pinto D."/>
            <person name="Vollmers J."/>
            <person name="Rivas-Marin E."/>
            <person name="Kohn T."/>
            <person name="Peeters S.H."/>
            <person name="Heuer A."/>
            <person name="Rast P."/>
            <person name="Oberbeckmann S."/>
            <person name="Bunk B."/>
            <person name="Jeske O."/>
            <person name="Meyerdierks A."/>
            <person name="Storesund J.E."/>
            <person name="Kallscheuer N."/>
            <person name="Luecker S."/>
            <person name="Lage O.M."/>
            <person name="Pohl T."/>
            <person name="Merkel B.J."/>
            <person name="Hornburger P."/>
            <person name="Mueller R.-W."/>
            <person name="Bruemmer F."/>
            <person name="Labrenz M."/>
            <person name="Spormann A.M."/>
            <person name="Op den Camp H."/>
            <person name="Overmann J."/>
            <person name="Amann R."/>
            <person name="Jetten M.S.M."/>
            <person name="Mascher T."/>
            <person name="Medema M.H."/>
            <person name="Devos D.P."/>
            <person name="Kaster A.-K."/>
            <person name="Ovreas L."/>
            <person name="Rohde M."/>
            <person name="Galperin M.Y."/>
            <person name="Jogler C."/>
        </authorList>
    </citation>
    <scope>NUCLEOTIDE SEQUENCE [LARGE SCALE GENOMIC DNA]</scope>
    <source>
        <strain evidence="3 4">Pr1d</strain>
    </source>
</reference>
<feature type="domain" description="Aldehyde dehydrogenase" evidence="2">
    <location>
        <begin position="15"/>
        <end position="456"/>
    </location>
</feature>
<dbReference type="InterPro" id="IPR016161">
    <property type="entry name" value="Ald_DH/histidinol_DH"/>
</dbReference>
<dbReference type="Gene3D" id="3.40.605.10">
    <property type="entry name" value="Aldehyde Dehydrogenase, Chain A, domain 1"/>
    <property type="match status" value="1"/>
</dbReference>
<dbReference type="PANTHER" id="PTHR43353">
    <property type="entry name" value="SUCCINATE-SEMIALDEHYDE DEHYDROGENASE, MITOCHONDRIAL"/>
    <property type="match status" value="1"/>
</dbReference>
<evidence type="ECO:0000313" key="4">
    <source>
        <dbReference type="Proteomes" id="UP000323917"/>
    </source>
</evidence>
<dbReference type="InterPro" id="IPR016162">
    <property type="entry name" value="Ald_DH_N"/>
</dbReference>
<dbReference type="CDD" id="cd07129">
    <property type="entry name" value="ALDH_KGSADH"/>
    <property type="match status" value="1"/>
</dbReference>
<dbReference type="AlphaFoldDB" id="A0A5B9Q8X5"/>
<dbReference type="InterPro" id="IPR015590">
    <property type="entry name" value="Aldehyde_DH_dom"/>
</dbReference>
<dbReference type="KEGG" id="bgok:Pr1d_14120"/>
<keyword evidence="1 3" id="KW-0560">Oxidoreductase</keyword>
<accession>A0A5B9Q8X5</accession>
<proteinExistence type="predicted"/>
<dbReference type="PANTHER" id="PTHR43353:SF3">
    <property type="entry name" value="ALDEHYDE DEHYDROGENASE-RELATED"/>
    <property type="match status" value="1"/>
</dbReference>
<evidence type="ECO:0000256" key="1">
    <source>
        <dbReference type="ARBA" id="ARBA00023002"/>
    </source>
</evidence>
<dbReference type="OrthoDB" id="9770537at2"/>
<dbReference type="EMBL" id="CP042913">
    <property type="protein sequence ID" value="QEG34139.1"/>
    <property type="molecule type" value="Genomic_DNA"/>
</dbReference>
<dbReference type="Proteomes" id="UP000323917">
    <property type="component" value="Chromosome"/>
</dbReference>
<protein>
    <submittedName>
        <fullName evidence="3">NADP-dependent fatty aldehyde dehydrogenase</fullName>
        <ecNumber evidence="3">1.2.1.4</ecNumber>
    </submittedName>
</protein>
<dbReference type="InterPro" id="IPR016163">
    <property type="entry name" value="Ald_DH_C"/>
</dbReference>